<dbReference type="GO" id="GO:0006511">
    <property type="term" value="P:ubiquitin-dependent protein catabolic process"/>
    <property type="evidence" value="ECO:0007669"/>
    <property type="project" value="InterPro"/>
</dbReference>
<evidence type="ECO:0000256" key="4">
    <source>
        <dbReference type="PIRNR" id="PIRNR028729"/>
    </source>
</evidence>
<dbReference type="PIRSF" id="PIRSF028729">
    <property type="entry name" value="E3_ubiquit_lig_SCF_Skp"/>
    <property type="match status" value="1"/>
</dbReference>
<dbReference type="GeneID" id="109710702"/>
<name>A0A6P5EZU2_ANACO</name>
<dbReference type="Pfam" id="PF01466">
    <property type="entry name" value="Skp1"/>
    <property type="match status" value="1"/>
</dbReference>
<dbReference type="UniPathway" id="UPA00143"/>
<dbReference type="GO" id="GO:0016567">
    <property type="term" value="P:protein ubiquitination"/>
    <property type="evidence" value="ECO:0007669"/>
    <property type="project" value="UniProtKB-UniRule"/>
</dbReference>
<dbReference type="InterPro" id="IPR011333">
    <property type="entry name" value="SKP1/BTB/POZ_sf"/>
</dbReference>
<dbReference type="SUPFAM" id="SSF54695">
    <property type="entry name" value="POZ domain"/>
    <property type="match status" value="1"/>
</dbReference>
<evidence type="ECO:0000259" key="6">
    <source>
        <dbReference type="Pfam" id="PF03931"/>
    </source>
</evidence>
<dbReference type="Gene3D" id="3.30.710.10">
    <property type="entry name" value="Potassium Channel Kv1.1, Chain A"/>
    <property type="match status" value="1"/>
</dbReference>
<evidence type="ECO:0000256" key="3">
    <source>
        <dbReference type="ARBA" id="ARBA00022786"/>
    </source>
</evidence>
<evidence type="ECO:0000259" key="5">
    <source>
        <dbReference type="Pfam" id="PF01466"/>
    </source>
</evidence>
<dbReference type="PANTHER" id="PTHR11165">
    <property type="entry name" value="SKP1"/>
    <property type="match status" value="1"/>
</dbReference>
<accession>A0A6P5EZU2</accession>
<comment type="similarity">
    <text evidence="2 4">Belongs to the SKP1 family.</text>
</comment>
<organism evidence="7 8">
    <name type="scientific">Ananas comosus</name>
    <name type="common">Pineapple</name>
    <name type="synonym">Ananas ananas</name>
    <dbReference type="NCBI Taxonomy" id="4615"/>
    <lineage>
        <taxon>Eukaryota</taxon>
        <taxon>Viridiplantae</taxon>
        <taxon>Streptophyta</taxon>
        <taxon>Embryophyta</taxon>
        <taxon>Tracheophyta</taxon>
        <taxon>Spermatophyta</taxon>
        <taxon>Magnoliopsida</taxon>
        <taxon>Liliopsida</taxon>
        <taxon>Poales</taxon>
        <taxon>Bromeliaceae</taxon>
        <taxon>Bromelioideae</taxon>
        <taxon>Ananas</taxon>
    </lineage>
</organism>
<evidence type="ECO:0000313" key="7">
    <source>
        <dbReference type="Proteomes" id="UP000515123"/>
    </source>
</evidence>
<dbReference type="SMART" id="SM00512">
    <property type="entry name" value="Skp1"/>
    <property type="match status" value="1"/>
</dbReference>
<dbReference type="InterPro" id="IPR016073">
    <property type="entry name" value="Skp1_comp_POZ"/>
</dbReference>
<dbReference type="AlphaFoldDB" id="A0A6P5EZU2"/>
<dbReference type="Pfam" id="PF03931">
    <property type="entry name" value="Skp1_POZ"/>
    <property type="match status" value="1"/>
</dbReference>
<dbReference type="InterPro" id="IPR001232">
    <property type="entry name" value="SKP1-like"/>
</dbReference>
<gene>
    <name evidence="8" type="primary">LOC109710702</name>
</gene>
<feature type="domain" description="SKP1 component POZ" evidence="6">
    <location>
        <begin position="8"/>
        <end position="65"/>
    </location>
</feature>
<reference evidence="8" key="2">
    <citation type="submission" date="2025-08" db="UniProtKB">
        <authorList>
            <consortium name="RefSeq"/>
        </authorList>
    </citation>
    <scope>IDENTIFICATION</scope>
    <source>
        <tissue evidence="8">Leaf</tissue>
    </source>
</reference>
<comment type="pathway">
    <text evidence="1 4">Protein modification; protein ubiquitination.</text>
</comment>
<keyword evidence="7" id="KW-1185">Reference proteome</keyword>
<keyword evidence="3 4" id="KW-0833">Ubl conjugation pathway</keyword>
<evidence type="ECO:0000313" key="8">
    <source>
        <dbReference type="RefSeq" id="XP_020089027.1"/>
    </source>
</evidence>
<dbReference type="Gramene" id="Aco025561.1.mrna1">
    <property type="protein sequence ID" value="Aco025561.1.mrna1"/>
    <property type="gene ID" value="Aco025561.1.path1"/>
</dbReference>
<sequence length="148" mass="16734">MESEVTRMIKIRSCDGAMLDVPEAVAVQSRLIRHVVEDVEAEHPIPLPFIMAKTLTLAFEDCTKQADFAAAPKTEIKDWDKQFVDALLMDALYDLVEASNYLAIKELMDLCCERVAGMIREKNVEKVHTTFDIVNDFPPGGEDEFEKL</sequence>
<protein>
    <recommendedName>
        <fullName evidence="4">SKP1-like protein</fullName>
    </recommendedName>
</protein>
<dbReference type="SUPFAM" id="SSF81382">
    <property type="entry name" value="Skp1 dimerisation domain-like"/>
    <property type="match status" value="1"/>
</dbReference>
<dbReference type="InterPro" id="IPR016897">
    <property type="entry name" value="SKP1"/>
</dbReference>
<reference evidence="7" key="1">
    <citation type="journal article" date="2015" name="Nat. Genet.">
        <title>The pineapple genome and the evolution of CAM photosynthesis.</title>
        <authorList>
            <person name="Ming R."/>
            <person name="VanBuren R."/>
            <person name="Wai C.M."/>
            <person name="Tang H."/>
            <person name="Schatz M.C."/>
            <person name="Bowers J.E."/>
            <person name="Lyons E."/>
            <person name="Wang M.L."/>
            <person name="Chen J."/>
            <person name="Biggers E."/>
            <person name="Zhang J."/>
            <person name="Huang L."/>
            <person name="Zhang L."/>
            <person name="Miao W."/>
            <person name="Zhang J."/>
            <person name="Ye Z."/>
            <person name="Miao C."/>
            <person name="Lin Z."/>
            <person name="Wang H."/>
            <person name="Zhou H."/>
            <person name="Yim W.C."/>
            <person name="Priest H.D."/>
            <person name="Zheng C."/>
            <person name="Woodhouse M."/>
            <person name="Edger P.P."/>
            <person name="Guyot R."/>
            <person name="Guo H.B."/>
            <person name="Guo H."/>
            <person name="Zheng G."/>
            <person name="Singh R."/>
            <person name="Sharma A."/>
            <person name="Min X."/>
            <person name="Zheng Y."/>
            <person name="Lee H."/>
            <person name="Gurtowski J."/>
            <person name="Sedlazeck F.J."/>
            <person name="Harkess A."/>
            <person name="McKain M.R."/>
            <person name="Liao Z."/>
            <person name="Fang J."/>
            <person name="Liu J."/>
            <person name="Zhang X."/>
            <person name="Zhang Q."/>
            <person name="Hu W."/>
            <person name="Qin Y."/>
            <person name="Wang K."/>
            <person name="Chen L.Y."/>
            <person name="Shirley N."/>
            <person name="Lin Y.R."/>
            <person name="Liu L.Y."/>
            <person name="Hernandez A.G."/>
            <person name="Wright C.L."/>
            <person name="Bulone V."/>
            <person name="Tuskan G.A."/>
            <person name="Heath K."/>
            <person name="Zee F."/>
            <person name="Moore P.H."/>
            <person name="Sunkar R."/>
            <person name="Leebens-Mack J.H."/>
            <person name="Mockler T."/>
            <person name="Bennetzen J.L."/>
            <person name="Freeling M."/>
            <person name="Sankoff D."/>
            <person name="Paterson A.H."/>
            <person name="Zhu X."/>
            <person name="Yang X."/>
            <person name="Smith J.A."/>
            <person name="Cushman J.C."/>
            <person name="Paull R.E."/>
            <person name="Yu Q."/>
        </authorList>
    </citation>
    <scope>NUCLEOTIDE SEQUENCE [LARGE SCALE GENOMIC DNA]</scope>
    <source>
        <strain evidence="7">cv. F153</strain>
    </source>
</reference>
<dbReference type="InterPro" id="IPR016072">
    <property type="entry name" value="Skp1_comp_dimer"/>
</dbReference>
<dbReference type="InterPro" id="IPR036296">
    <property type="entry name" value="SKP1-like_dim_sf"/>
</dbReference>
<evidence type="ECO:0000256" key="2">
    <source>
        <dbReference type="ARBA" id="ARBA00009993"/>
    </source>
</evidence>
<dbReference type="RefSeq" id="XP_020089027.1">
    <property type="nucleotide sequence ID" value="XM_020233438.1"/>
</dbReference>
<dbReference type="GO" id="GO:0009867">
    <property type="term" value="P:jasmonic acid mediated signaling pathway"/>
    <property type="evidence" value="ECO:0007669"/>
    <property type="project" value="UniProtKB-ARBA"/>
</dbReference>
<evidence type="ECO:0000256" key="1">
    <source>
        <dbReference type="ARBA" id="ARBA00004906"/>
    </source>
</evidence>
<proteinExistence type="inferred from homology"/>
<dbReference type="Proteomes" id="UP000515123">
    <property type="component" value="Linkage group 5"/>
</dbReference>
<feature type="domain" description="SKP1 component dimerisation" evidence="5">
    <location>
        <begin position="105"/>
        <end position="147"/>
    </location>
</feature>
<dbReference type="OrthoDB" id="1903179at2759"/>
<comment type="function">
    <text evidence="4">Involved in ubiquitination and subsequent proteasomal degradation of target proteins. Together with CUL1, RBX1 and a F-box protein, it forms a SCF E3 ubiquitin ligase complex. The functional specificity of this complex depends on the type of F-box protein. In the SCF complex, it serves as an adapter that links the F-box protein to CUL1.</text>
</comment>
<comment type="subunit">
    <text evidence="4">Part of a SCF (SKP1-cullin-F-box) protein ligase complex.</text>
</comment>